<organism evidence="8 9">
    <name type="scientific">Mortierella isabellina</name>
    <name type="common">Filamentous fungus</name>
    <name type="synonym">Umbelopsis isabellina</name>
    <dbReference type="NCBI Taxonomy" id="91625"/>
    <lineage>
        <taxon>Eukaryota</taxon>
        <taxon>Fungi</taxon>
        <taxon>Fungi incertae sedis</taxon>
        <taxon>Mucoromycota</taxon>
        <taxon>Mucoromycotina</taxon>
        <taxon>Umbelopsidomycetes</taxon>
        <taxon>Umbelopsidales</taxon>
        <taxon>Umbelopsidaceae</taxon>
        <taxon>Umbelopsis</taxon>
    </lineage>
</organism>
<feature type="domain" description="DNA ligase OB-like" evidence="7">
    <location>
        <begin position="399"/>
        <end position="468"/>
    </location>
</feature>
<comment type="caution">
    <text evidence="8">The sequence shown here is derived from an EMBL/GenBank/DDBJ whole genome shotgun (WGS) entry which is preliminary data.</text>
</comment>
<proteinExistence type="predicted"/>
<evidence type="ECO:0000256" key="5">
    <source>
        <dbReference type="ARBA" id="ARBA00023204"/>
    </source>
</evidence>
<keyword evidence="5" id="KW-0234">DNA repair</keyword>
<dbReference type="SUPFAM" id="SSF56091">
    <property type="entry name" value="DNA ligase/mRNA capping enzyme, catalytic domain"/>
    <property type="match status" value="1"/>
</dbReference>
<evidence type="ECO:0000313" key="8">
    <source>
        <dbReference type="EMBL" id="KAG2180892.1"/>
    </source>
</evidence>
<keyword evidence="2" id="KW-0436">Ligase</keyword>
<dbReference type="InterPro" id="IPR012310">
    <property type="entry name" value="DNA_ligase_ATP-dep_cent"/>
</dbReference>
<evidence type="ECO:0000259" key="6">
    <source>
        <dbReference type="Pfam" id="PF01068"/>
    </source>
</evidence>
<dbReference type="Pfam" id="PF14743">
    <property type="entry name" value="DNA_ligase_OB_2"/>
    <property type="match status" value="1"/>
</dbReference>
<evidence type="ECO:0008006" key="10">
    <source>
        <dbReference type="Google" id="ProtNLM"/>
    </source>
</evidence>
<keyword evidence="3" id="KW-0235">DNA replication</keyword>
<evidence type="ECO:0000256" key="1">
    <source>
        <dbReference type="ARBA" id="ARBA00001968"/>
    </source>
</evidence>
<dbReference type="EMBL" id="JAEPQZ010000005">
    <property type="protein sequence ID" value="KAG2180892.1"/>
    <property type="molecule type" value="Genomic_DNA"/>
</dbReference>
<comment type="cofactor">
    <cofactor evidence="1">
        <name>a divalent metal cation</name>
        <dbReference type="ChEBI" id="CHEBI:60240"/>
    </cofactor>
</comment>
<feature type="domain" description="ATP-dependent DNA ligase family profile" evidence="6">
    <location>
        <begin position="177"/>
        <end position="375"/>
    </location>
</feature>
<reference evidence="8" key="1">
    <citation type="submission" date="2020-12" db="EMBL/GenBank/DDBJ databases">
        <title>Metabolic potential, ecology and presence of endohyphal bacteria is reflected in genomic diversity of Mucoromycotina.</title>
        <authorList>
            <person name="Muszewska A."/>
            <person name="Okrasinska A."/>
            <person name="Steczkiewicz K."/>
            <person name="Drgas O."/>
            <person name="Orlowska M."/>
            <person name="Perlinska-Lenart U."/>
            <person name="Aleksandrzak-Piekarczyk T."/>
            <person name="Szatraj K."/>
            <person name="Zielenkiewicz U."/>
            <person name="Pilsyk S."/>
            <person name="Malc E."/>
            <person name="Mieczkowski P."/>
            <person name="Kruszewska J.S."/>
            <person name="Biernat P."/>
            <person name="Pawlowska J."/>
        </authorList>
    </citation>
    <scope>NUCLEOTIDE SEQUENCE</scope>
    <source>
        <strain evidence="8">WA0000067209</strain>
    </source>
</reference>
<dbReference type="Gene3D" id="3.30.470.30">
    <property type="entry name" value="DNA ligase/mRNA capping enzyme"/>
    <property type="match status" value="1"/>
</dbReference>
<dbReference type="GO" id="GO:0005524">
    <property type="term" value="F:ATP binding"/>
    <property type="evidence" value="ECO:0007669"/>
    <property type="project" value="InterPro"/>
</dbReference>
<evidence type="ECO:0000256" key="4">
    <source>
        <dbReference type="ARBA" id="ARBA00022763"/>
    </source>
</evidence>
<dbReference type="GO" id="GO:0006260">
    <property type="term" value="P:DNA replication"/>
    <property type="evidence" value="ECO:0007669"/>
    <property type="project" value="UniProtKB-KW"/>
</dbReference>
<dbReference type="Pfam" id="PF01068">
    <property type="entry name" value="DNA_ligase_A_M"/>
    <property type="match status" value="1"/>
</dbReference>
<dbReference type="GO" id="GO:0003910">
    <property type="term" value="F:DNA ligase (ATP) activity"/>
    <property type="evidence" value="ECO:0007669"/>
    <property type="project" value="InterPro"/>
</dbReference>
<dbReference type="InterPro" id="IPR012340">
    <property type="entry name" value="NA-bd_OB-fold"/>
</dbReference>
<evidence type="ECO:0000256" key="2">
    <source>
        <dbReference type="ARBA" id="ARBA00022598"/>
    </source>
</evidence>
<dbReference type="Proteomes" id="UP000654370">
    <property type="component" value="Unassembled WGS sequence"/>
</dbReference>
<protein>
    <recommendedName>
        <fullName evidence="10">DNA ligase</fullName>
    </recommendedName>
</protein>
<dbReference type="PANTHER" id="PTHR47810">
    <property type="entry name" value="DNA LIGASE"/>
    <property type="match status" value="1"/>
</dbReference>
<sequence length="476" mass="54274">MLSGYFRLLGRAYVGLPKLRLHYPYSTTNSQNVKEQMECLSELSKLMNKTPSTIAKQELLAKYSNCSEILKRIYAPHTRFWISSRAIKIYEKKDEPKETTANSLSELLDQLSSRQLTGNNALSAACAFLKSHCDTPELRNIFFKVIDRNMRMGVSLQTINRVFPNPIPNFRVALAMPLKGDPSSLLNPDQPWYASRKLDGVRCLALATKDPLNGAWIIDCRSRTGRPFVSLGKVQNALSKALSQYSGPDIVFDGEICVYDENGMSENFVNALKQIKRLDCQMEAPVYQIFDVIETKAFSIGYDEMLFSRRLDRMKELLKDADQSTVRIVPQSVLVQDNDLVNMQKTAVENGWEGIMLRKDCSYEGKRSRNLLKVKQYEDSEYIVKSIETGYMRMPDTGLVEKVMTSVIIEHKGNNVGVGSGFSNQQRRRYAQDPNSIIGKEICVQYFQESENEKYEGKSLRFPSVKAVYEQGRRQE</sequence>
<keyword evidence="9" id="KW-1185">Reference proteome</keyword>
<dbReference type="InterPro" id="IPR050326">
    <property type="entry name" value="NAD_dep_DNA_ligaseB"/>
</dbReference>
<accession>A0A8H7UGK5</accession>
<gene>
    <name evidence="8" type="ORF">INT43_008472</name>
</gene>
<dbReference type="AlphaFoldDB" id="A0A8H7UGK5"/>
<evidence type="ECO:0000256" key="3">
    <source>
        <dbReference type="ARBA" id="ARBA00022705"/>
    </source>
</evidence>
<evidence type="ECO:0000259" key="7">
    <source>
        <dbReference type="Pfam" id="PF14743"/>
    </source>
</evidence>
<dbReference type="OrthoDB" id="411785at2759"/>
<dbReference type="InterPro" id="IPR029319">
    <property type="entry name" value="DNA_ligase_OB"/>
</dbReference>
<dbReference type="PANTHER" id="PTHR47810:SF1">
    <property type="entry name" value="DNA LIGASE B"/>
    <property type="match status" value="1"/>
</dbReference>
<dbReference type="GO" id="GO:0006281">
    <property type="term" value="P:DNA repair"/>
    <property type="evidence" value="ECO:0007669"/>
    <property type="project" value="UniProtKB-KW"/>
</dbReference>
<keyword evidence="4" id="KW-0227">DNA damage</keyword>
<dbReference type="GO" id="GO:0006310">
    <property type="term" value="P:DNA recombination"/>
    <property type="evidence" value="ECO:0007669"/>
    <property type="project" value="InterPro"/>
</dbReference>
<dbReference type="Gene3D" id="2.40.50.140">
    <property type="entry name" value="Nucleic acid-binding proteins"/>
    <property type="match status" value="1"/>
</dbReference>
<evidence type="ECO:0000313" key="9">
    <source>
        <dbReference type="Proteomes" id="UP000654370"/>
    </source>
</evidence>
<name>A0A8H7UGK5_MORIS</name>
<dbReference type="SUPFAM" id="SSF50249">
    <property type="entry name" value="Nucleic acid-binding proteins"/>
    <property type="match status" value="1"/>
</dbReference>